<dbReference type="Gene3D" id="1.20.1050.10">
    <property type="match status" value="1"/>
</dbReference>
<reference evidence="5 6" key="1">
    <citation type="submission" date="2022-12" db="EMBL/GenBank/DDBJ databases">
        <title>Chromosome-level genome assembly of true bugs.</title>
        <authorList>
            <person name="Ma L."/>
            <person name="Li H."/>
        </authorList>
    </citation>
    <scope>NUCLEOTIDE SEQUENCE [LARGE SCALE GENOMIC DNA]</scope>
    <source>
        <strain evidence="5">Lab_2022b</strain>
    </source>
</reference>
<dbReference type="InterPro" id="IPR036282">
    <property type="entry name" value="Glutathione-S-Trfase_C_sf"/>
</dbReference>
<dbReference type="InterPro" id="IPR040079">
    <property type="entry name" value="Glutathione_S-Trfase"/>
</dbReference>
<feature type="domain" description="GST C-terminal" evidence="4">
    <location>
        <begin position="86"/>
        <end position="217"/>
    </location>
</feature>
<dbReference type="PROSITE" id="PS50405">
    <property type="entry name" value="GST_CTER"/>
    <property type="match status" value="1"/>
</dbReference>
<accession>A0AAW1DCN3</accession>
<comment type="caution">
    <text evidence="5">The sequence shown here is derived from an EMBL/GenBank/DDBJ whole genome shotgun (WGS) entry which is preliminary data.</text>
</comment>
<dbReference type="Pfam" id="PF00043">
    <property type="entry name" value="GST_C"/>
    <property type="match status" value="1"/>
</dbReference>
<comment type="subunit">
    <text evidence="1">Homodimer.</text>
</comment>
<evidence type="ECO:0000313" key="5">
    <source>
        <dbReference type="EMBL" id="KAK9506115.1"/>
    </source>
</evidence>
<dbReference type="PANTHER" id="PTHR43969:SF9">
    <property type="entry name" value="GLUTATHIONE S TRANSFERASE D10, ISOFORM A-RELATED"/>
    <property type="match status" value="1"/>
</dbReference>
<protein>
    <submittedName>
        <fullName evidence="5">Uncharacterized protein</fullName>
    </submittedName>
</protein>
<dbReference type="GO" id="GO:0006749">
    <property type="term" value="P:glutathione metabolic process"/>
    <property type="evidence" value="ECO:0007669"/>
    <property type="project" value="TreeGrafter"/>
</dbReference>
<dbReference type="InterPro" id="IPR004045">
    <property type="entry name" value="Glutathione_S-Trfase_N"/>
</dbReference>
<sequence length="217" mass="24839">MELYYNRRSVPSRSVLLFAKAIDVSLELKELNLLEGEHLTEDFLKINPEHSVPLLVDGDIALSESRAILIYLADAYGKDDSYYPKDNKDRAIVNQRLFFDASNLSSRIIDCYVAPVLWESKPFRTEMLPKVEDSFNILNTYLDGKDWVAGDQITIADYSIVTIVSLAEAIGYDLAKHENVANWLARCKENMEDFESLHQEGQDMFMEVFNAKLSEIE</sequence>
<dbReference type="InterPro" id="IPR010987">
    <property type="entry name" value="Glutathione-S-Trfase_C-like"/>
</dbReference>
<gene>
    <name evidence="5" type="ORF">O3M35_008108</name>
</gene>
<evidence type="ECO:0000256" key="2">
    <source>
        <dbReference type="RuleBase" id="RU003494"/>
    </source>
</evidence>
<dbReference type="PROSITE" id="PS50404">
    <property type="entry name" value="GST_NTER"/>
    <property type="match status" value="1"/>
</dbReference>
<dbReference type="SUPFAM" id="SSF52833">
    <property type="entry name" value="Thioredoxin-like"/>
    <property type="match status" value="1"/>
</dbReference>
<keyword evidence="6" id="KW-1185">Reference proteome</keyword>
<comment type="similarity">
    <text evidence="2">Belongs to the GST superfamily.</text>
</comment>
<evidence type="ECO:0000259" key="4">
    <source>
        <dbReference type="PROSITE" id="PS50405"/>
    </source>
</evidence>
<dbReference type="InterPro" id="IPR004046">
    <property type="entry name" value="GST_C"/>
</dbReference>
<proteinExistence type="inferred from homology"/>
<name>A0AAW1DCN3_9HEMI</name>
<dbReference type="GO" id="GO:0004364">
    <property type="term" value="F:glutathione transferase activity"/>
    <property type="evidence" value="ECO:0007669"/>
    <property type="project" value="TreeGrafter"/>
</dbReference>
<organism evidence="5 6">
    <name type="scientific">Rhynocoris fuscipes</name>
    <dbReference type="NCBI Taxonomy" id="488301"/>
    <lineage>
        <taxon>Eukaryota</taxon>
        <taxon>Metazoa</taxon>
        <taxon>Ecdysozoa</taxon>
        <taxon>Arthropoda</taxon>
        <taxon>Hexapoda</taxon>
        <taxon>Insecta</taxon>
        <taxon>Pterygota</taxon>
        <taxon>Neoptera</taxon>
        <taxon>Paraneoptera</taxon>
        <taxon>Hemiptera</taxon>
        <taxon>Heteroptera</taxon>
        <taxon>Panheteroptera</taxon>
        <taxon>Cimicomorpha</taxon>
        <taxon>Reduviidae</taxon>
        <taxon>Harpactorinae</taxon>
        <taxon>Harpactorini</taxon>
        <taxon>Rhynocoris</taxon>
    </lineage>
</organism>
<feature type="domain" description="GST N-terminal" evidence="3">
    <location>
        <begin position="1"/>
        <end position="80"/>
    </location>
</feature>
<dbReference type="EMBL" id="JAPXFL010000005">
    <property type="protein sequence ID" value="KAK9506115.1"/>
    <property type="molecule type" value="Genomic_DNA"/>
</dbReference>
<dbReference type="PANTHER" id="PTHR43969">
    <property type="entry name" value="GLUTATHIONE S TRANSFERASE D10, ISOFORM A-RELATED"/>
    <property type="match status" value="1"/>
</dbReference>
<evidence type="ECO:0000313" key="6">
    <source>
        <dbReference type="Proteomes" id="UP001461498"/>
    </source>
</evidence>
<dbReference type="SUPFAM" id="SSF47616">
    <property type="entry name" value="GST C-terminal domain-like"/>
    <property type="match status" value="1"/>
</dbReference>
<dbReference type="SFLD" id="SFLDS00019">
    <property type="entry name" value="Glutathione_Transferase_(cytos"/>
    <property type="match status" value="1"/>
</dbReference>
<dbReference type="Pfam" id="PF02798">
    <property type="entry name" value="GST_N"/>
    <property type="match status" value="1"/>
</dbReference>
<dbReference type="CDD" id="cd03177">
    <property type="entry name" value="GST_C_Delta_Epsilon"/>
    <property type="match status" value="1"/>
</dbReference>
<evidence type="ECO:0000259" key="3">
    <source>
        <dbReference type="PROSITE" id="PS50404"/>
    </source>
</evidence>
<dbReference type="EMBL" id="JAPXFL010000005">
    <property type="protein sequence ID" value="KAK9506116.1"/>
    <property type="molecule type" value="Genomic_DNA"/>
</dbReference>
<evidence type="ECO:0000256" key="1">
    <source>
        <dbReference type="ARBA" id="ARBA00011738"/>
    </source>
</evidence>
<dbReference type="Gene3D" id="3.40.30.10">
    <property type="entry name" value="Glutaredoxin"/>
    <property type="match status" value="1"/>
</dbReference>
<dbReference type="SFLD" id="SFLDG01153">
    <property type="entry name" value="Main.4:_Theta-like"/>
    <property type="match status" value="1"/>
</dbReference>
<dbReference type="SFLD" id="SFLDG00358">
    <property type="entry name" value="Main_(cytGST)"/>
    <property type="match status" value="1"/>
</dbReference>
<dbReference type="FunFam" id="3.40.30.10:FF:000034">
    <property type="entry name" value="glutathione S-transferase 1"/>
    <property type="match status" value="1"/>
</dbReference>
<dbReference type="FunFam" id="1.20.1050.10:FF:000007">
    <property type="entry name" value="Glutathione S-transferase 1-1"/>
    <property type="match status" value="1"/>
</dbReference>
<dbReference type="Proteomes" id="UP001461498">
    <property type="component" value="Unassembled WGS sequence"/>
</dbReference>
<dbReference type="AlphaFoldDB" id="A0AAW1DCN3"/>
<dbReference type="InterPro" id="IPR036249">
    <property type="entry name" value="Thioredoxin-like_sf"/>
</dbReference>